<dbReference type="InterPro" id="IPR027417">
    <property type="entry name" value="P-loop_NTPase"/>
</dbReference>
<dbReference type="EMBL" id="CXWC01000005">
    <property type="protein sequence ID" value="CTQ69199.1"/>
    <property type="molecule type" value="Genomic_DNA"/>
</dbReference>
<dbReference type="GeneID" id="97669455"/>
<protein>
    <recommendedName>
        <fullName evidence="3">AAA domain-containing protein</fullName>
    </recommendedName>
</protein>
<evidence type="ECO:0000313" key="1">
    <source>
        <dbReference type="EMBL" id="CTQ69199.1"/>
    </source>
</evidence>
<dbReference type="SUPFAM" id="SSF52540">
    <property type="entry name" value="P-loop containing nucleoside triphosphate hydrolases"/>
    <property type="match status" value="1"/>
</dbReference>
<keyword evidence="2" id="KW-1185">Reference proteome</keyword>
<gene>
    <name evidence="1" type="ORF">LA5096_02058</name>
</gene>
<name>A0A0M6ZLV2_9HYPH</name>
<dbReference type="Gene3D" id="3.40.50.300">
    <property type="entry name" value="P-loop containing nucleotide triphosphate hydrolases"/>
    <property type="match status" value="1"/>
</dbReference>
<evidence type="ECO:0008006" key="3">
    <source>
        <dbReference type="Google" id="ProtNLM"/>
    </source>
</evidence>
<accession>A0A0M6ZLV2</accession>
<dbReference type="RefSeq" id="WP_055391722.1">
    <property type="nucleotide sequence ID" value="NZ_CXWA01000017.1"/>
</dbReference>
<organism evidence="1 2">
    <name type="scientific">Roseibium album</name>
    <dbReference type="NCBI Taxonomy" id="311410"/>
    <lineage>
        <taxon>Bacteria</taxon>
        <taxon>Pseudomonadati</taxon>
        <taxon>Pseudomonadota</taxon>
        <taxon>Alphaproteobacteria</taxon>
        <taxon>Hyphomicrobiales</taxon>
        <taxon>Stappiaceae</taxon>
        <taxon>Roseibium</taxon>
    </lineage>
</organism>
<evidence type="ECO:0000313" key="2">
    <source>
        <dbReference type="Proteomes" id="UP000049983"/>
    </source>
</evidence>
<reference evidence="2" key="1">
    <citation type="submission" date="2015-07" db="EMBL/GenBank/DDBJ databases">
        <authorList>
            <person name="Rodrigo-Torres Lidia"/>
            <person name="Arahal R.David."/>
        </authorList>
    </citation>
    <scope>NUCLEOTIDE SEQUENCE [LARGE SCALE GENOMIC DNA]</scope>
    <source>
        <strain evidence="2">CECT 5096</strain>
    </source>
</reference>
<dbReference type="STRING" id="311410.LA5095_06096"/>
<proteinExistence type="predicted"/>
<dbReference type="AlphaFoldDB" id="A0A0M6ZLV2"/>
<sequence length="183" mass="19955">MKLVFIHGAPATGKLTTARALLRAVPGRLFDNHVAIDVAQTVFDFGAPGFWELVHTVRCSVVEAAAKHDIPMLVTTYCYSASDRLQFEDLAAIMHKCHGEILPVHISCDRKEVLSRLGNSERAQRGKITTEQSLDEFNSIFVPAPAPRPNCLMLDSGVATADEMAATVVSRFGLCTSEKQSGR</sequence>
<dbReference type="Proteomes" id="UP000049983">
    <property type="component" value="Unassembled WGS sequence"/>
</dbReference>